<accession>A0A5N6HN37</accession>
<keyword evidence="3" id="KW-1185">Reference proteome</keyword>
<dbReference type="GeneID" id="43663246"/>
<evidence type="ECO:0000313" key="3">
    <source>
        <dbReference type="Proteomes" id="UP000325579"/>
    </source>
</evidence>
<feature type="compositionally biased region" description="Polar residues" evidence="1">
    <location>
        <begin position="18"/>
        <end position="27"/>
    </location>
</feature>
<dbReference type="AlphaFoldDB" id="A0A5N6HN37"/>
<proteinExistence type="predicted"/>
<name>A0A5N6HN37_9EURO</name>
<evidence type="ECO:0000256" key="1">
    <source>
        <dbReference type="SAM" id="MobiDB-lite"/>
    </source>
</evidence>
<protein>
    <submittedName>
        <fullName evidence="2">Uncharacterized protein</fullName>
    </submittedName>
</protein>
<sequence>MQVANPMSTQCVDHAVLQATTTKTSQMPEPRSQPKRAETKWKKDETITPDNAI</sequence>
<accession>A0A5N7DCF7</accession>
<feature type="region of interest" description="Disordered" evidence="1">
    <location>
        <begin position="18"/>
        <end position="53"/>
    </location>
</feature>
<reference evidence="2 3" key="1">
    <citation type="submission" date="2019-04" db="EMBL/GenBank/DDBJ databases">
        <authorList>
            <consortium name="DOE Joint Genome Institute"/>
            <person name="Mondo S."/>
            <person name="Kjaerbolling I."/>
            <person name="Vesth T."/>
            <person name="Frisvad J.C."/>
            <person name="Nybo J.L."/>
            <person name="Theobald S."/>
            <person name="Kildgaard S."/>
            <person name="Isbrandt T."/>
            <person name="Kuo A."/>
            <person name="Sato A."/>
            <person name="Lyhne E.K."/>
            <person name="Kogle M.E."/>
            <person name="Wiebenga A."/>
            <person name="Kun R.S."/>
            <person name="Lubbers R.J."/>
            <person name="Makela M.R."/>
            <person name="Barry K."/>
            <person name="Chovatia M."/>
            <person name="Clum A."/>
            <person name="Daum C."/>
            <person name="Haridas S."/>
            <person name="He G."/>
            <person name="LaButti K."/>
            <person name="Lipzen A."/>
            <person name="Riley R."/>
            <person name="Salamov A."/>
            <person name="Simmons B.A."/>
            <person name="Magnuson J.K."/>
            <person name="Henrissat B."/>
            <person name="Mortensen U.H."/>
            <person name="Larsen T.O."/>
            <person name="Devries R.P."/>
            <person name="Grigoriev I.V."/>
            <person name="Machida M."/>
            <person name="Baker S.E."/>
            <person name="Andersen M.R."/>
            <person name="Cantor M.N."/>
            <person name="Hua S.X."/>
        </authorList>
    </citation>
    <scope>NUCLEOTIDE SEQUENCE [LARGE SCALE GENOMIC DNA]</scope>
    <source>
        <strain evidence="2 3">CBS 119388</strain>
    </source>
</reference>
<organism evidence="2 3">
    <name type="scientific">Aspergillus pseudonomiae</name>
    <dbReference type="NCBI Taxonomy" id="1506151"/>
    <lineage>
        <taxon>Eukaryota</taxon>
        <taxon>Fungi</taxon>
        <taxon>Dikarya</taxon>
        <taxon>Ascomycota</taxon>
        <taxon>Pezizomycotina</taxon>
        <taxon>Eurotiomycetes</taxon>
        <taxon>Eurotiomycetidae</taxon>
        <taxon>Eurotiales</taxon>
        <taxon>Aspergillaceae</taxon>
        <taxon>Aspergillus</taxon>
        <taxon>Aspergillus subgen. Circumdati</taxon>
    </lineage>
</organism>
<feature type="compositionally biased region" description="Basic and acidic residues" evidence="1">
    <location>
        <begin position="35"/>
        <end position="46"/>
    </location>
</feature>
<dbReference type="Proteomes" id="UP000325579">
    <property type="component" value="Unassembled WGS sequence"/>
</dbReference>
<evidence type="ECO:0000313" key="2">
    <source>
        <dbReference type="EMBL" id="KAE8404150.1"/>
    </source>
</evidence>
<dbReference type="RefSeq" id="XP_031941469.1">
    <property type="nucleotide sequence ID" value="XM_032078555.1"/>
</dbReference>
<gene>
    <name evidence="2" type="ORF">BDV37DRAFT_119157</name>
</gene>
<dbReference type="EMBL" id="ML736770">
    <property type="protein sequence ID" value="KAE8404150.1"/>
    <property type="molecule type" value="Genomic_DNA"/>
</dbReference>